<name>A9H546_GLUDA</name>
<dbReference type="KEGG" id="gdi:GDI0344"/>
<protein>
    <submittedName>
        <fullName evidence="1">Uncharacterized protein</fullName>
    </submittedName>
</protein>
<evidence type="ECO:0000313" key="1">
    <source>
        <dbReference type="EMBL" id="CAP54287.1"/>
    </source>
</evidence>
<proteinExistence type="predicted"/>
<gene>
    <name evidence="1" type="ordered locus">GDI0344</name>
</gene>
<reference evidence="1 2" key="1">
    <citation type="journal article" date="2009" name="BMC Genomics">
        <title>Complete genome sequence of the sugarcane nitrogen-fixing endophyte Gluconacetobacter diazotrophicus Pal5.</title>
        <authorList>
            <person name="Bertalan M."/>
            <person name="Albano R."/>
            <person name="Padua V."/>
            <person name="Rouws L."/>
            <person name="Rojas C."/>
            <person name="Hemerly A."/>
            <person name="Teixeira K."/>
            <person name="Schwab S."/>
            <person name="Araujo J."/>
            <person name="Oliveira A."/>
            <person name="Franca L."/>
            <person name="Magalhaes V."/>
            <person name="Alqueres S."/>
            <person name="Cardoso A."/>
            <person name="Almeida W."/>
            <person name="Loureiro M.M."/>
            <person name="Nogueira E."/>
            <person name="Cidade D."/>
            <person name="Oliveira D."/>
            <person name="Simao T."/>
            <person name="Macedo J."/>
            <person name="Valadao A."/>
            <person name="Dreschsel M."/>
            <person name="Freitas F."/>
            <person name="Vidal M."/>
            <person name="Guedes H."/>
            <person name="Rodrigues E."/>
            <person name="Meneses C."/>
            <person name="Brioso P."/>
            <person name="Pozzer L."/>
            <person name="Figueiredo D."/>
            <person name="Montano H."/>
            <person name="Junior J."/>
            <person name="Filho G."/>
            <person name="Flores V."/>
            <person name="Ferreira B."/>
            <person name="Branco A."/>
            <person name="Gonzalez P."/>
            <person name="Guillobel H."/>
            <person name="Lemos M."/>
            <person name="Seibel L."/>
            <person name="Macedo J."/>
            <person name="Alves-Ferreira M."/>
            <person name="Sachetto-Martins G."/>
            <person name="Coelho A."/>
            <person name="Santos E."/>
            <person name="Amaral G."/>
            <person name="Neves A."/>
            <person name="Pacheco A.B."/>
            <person name="Carvalho D."/>
            <person name="Lery L."/>
            <person name="Bisch P."/>
            <person name="Rossle S.C."/>
            <person name="Urmenyi T."/>
            <person name="Kruger W.V."/>
            <person name="Martins O."/>
            <person name="Baldani J.I."/>
            <person name="Ferreira P.C."/>
        </authorList>
    </citation>
    <scope>NUCLEOTIDE SEQUENCE [LARGE SCALE GENOMIC DNA]</scope>
    <source>
        <strain evidence="2">ATCC 49037 / DSM 5601 / CCUG 37298 / CIP 103539 / LMG 7603 / PAl5</strain>
    </source>
</reference>
<accession>A9H546</accession>
<dbReference type="Proteomes" id="UP000001176">
    <property type="component" value="Chromosome"/>
</dbReference>
<dbReference type="EMBL" id="AM889285">
    <property type="protein sequence ID" value="CAP54287.1"/>
    <property type="molecule type" value="Genomic_DNA"/>
</dbReference>
<keyword evidence="2" id="KW-1185">Reference proteome</keyword>
<organism evidence="1 2">
    <name type="scientific">Gluconacetobacter diazotrophicus (strain ATCC 49037 / DSM 5601 / CCUG 37298 / CIP 103539 / LMG 7603 / PAl5)</name>
    <dbReference type="NCBI Taxonomy" id="272568"/>
    <lineage>
        <taxon>Bacteria</taxon>
        <taxon>Pseudomonadati</taxon>
        <taxon>Pseudomonadota</taxon>
        <taxon>Alphaproteobacteria</taxon>
        <taxon>Acetobacterales</taxon>
        <taxon>Acetobacteraceae</taxon>
        <taxon>Gluconacetobacter</taxon>
    </lineage>
</organism>
<dbReference type="AlphaFoldDB" id="A9H546"/>
<evidence type="ECO:0000313" key="2">
    <source>
        <dbReference type="Proteomes" id="UP000001176"/>
    </source>
</evidence>
<sequence>MHQNVFKMRCGASIARALLSVPRSRFHGRWVMLPGADDRSAGTAVRHGPGFDRRCRRDVIEAPSSSFGRWRTVGEDEKLEDIKKIFDDLRNGHVEGRSAPDFQN</sequence>